<proteinExistence type="inferred from homology"/>
<comment type="cofactor">
    <cofactor evidence="16">
        <name>NH4(+)</name>
        <dbReference type="ChEBI" id="CHEBI:28938"/>
    </cofactor>
    <cofactor evidence="16">
        <name>K(+)</name>
        <dbReference type="ChEBI" id="CHEBI:29103"/>
    </cofactor>
    <text evidence="16">A monovalent cation. Ammonium or potassium.</text>
</comment>
<evidence type="ECO:0000256" key="12">
    <source>
        <dbReference type="ARBA" id="ARBA00022958"/>
    </source>
</evidence>
<comment type="cofactor">
    <cofactor evidence="2">
        <name>K(+)</name>
        <dbReference type="ChEBI" id="CHEBI:29103"/>
    </cofactor>
</comment>
<dbReference type="UniPathway" id="UPA00241">
    <property type="reaction ID" value="UER00352"/>
</dbReference>
<comment type="catalytic activity">
    <reaction evidence="1 16">
        <text>(R)-pantothenate + ATP = (R)-4'-phosphopantothenate + ADP + H(+)</text>
        <dbReference type="Rhea" id="RHEA:16373"/>
        <dbReference type="ChEBI" id="CHEBI:10986"/>
        <dbReference type="ChEBI" id="CHEBI:15378"/>
        <dbReference type="ChEBI" id="CHEBI:29032"/>
        <dbReference type="ChEBI" id="CHEBI:30616"/>
        <dbReference type="ChEBI" id="CHEBI:456216"/>
        <dbReference type="EC" id="2.7.1.33"/>
    </reaction>
</comment>
<keyword evidence="12 16" id="KW-0630">Potassium</keyword>
<keyword evidence="16" id="KW-0479">Metal-binding</keyword>
<evidence type="ECO:0000256" key="15">
    <source>
        <dbReference type="ARBA" id="ARBA00040883"/>
    </source>
</evidence>
<sequence length="261" mass="28025">MIFLANIGNTNVNYGLYEKRILASGYFPIHLLSCERRALALFRSLLRKCRVSREEVEGTVISSVVPEKNAIILNAAEKISQTEPVLISSRTGWEFDTSAYSGVLGTDRLLCCSAALQKYKPPFVVVDFGTATTLNVIDSSGAFAGGVILPGVRTGLRALAASTSQLHEIPFFGPKSAIGKNTAECMLSGATFGTAAMLEGLVRRIEKELGANADVIVTGGNAKAIIPYCELEARYEPELLLEGLAIQANRLIAVSKKARVE</sequence>
<feature type="binding site" evidence="16">
    <location>
        <begin position="105"/>
        <end position="108"/>
    </location>
    <ligand>
        <name>substrate</name>
    </ligand>
</feature>
<dbReference type="GO" id="GO:0004594">
    <property type="term" value="F:pantothenate kinase activity"/>
    <property type="evidence" value="ECO:0007669"/>
    <property type="project" value="UniProtKB-UniRule"/>
</dbReference>
<comment type="similarity">
    <text evidence="14 16">Belongs to the type III pantothenate kinase family.</text>
</comment>
<feature type="binding site" evidence="16">
    <location>
        <position position="130"/>
    </location>
    <ligand>
        <name>ATP</name>
        <dbReference type="ChEBI" id="CHEBI:30616"/>
    </ligand>
</feature>
<comment type="subunit">
    <text evidence="5 16">Homodimer.</text>
</comment>
<feature type="binding site" evidence="16">
    <location>
        <begin position="6"/>
        <end position="13"/>
    </location>
    <ligand>
        <name>ATP</name>
        <dbReference type="ChEBI" id="CHEBI:30616"/>
    </ligand>
</feature>
<evidence type="ECO:0000256" key="9">
    <source>
        <dbReference type="ARBA" id="ARBA00022741"/>
    </source>
</evidence>
<evidence type="ECO:0000256" key="16">
    <source>
        <dbReference type="HAMAP-Rule" id="MF_01274"/>
    </source>
</evidence>
<dbReference type="GO" id="GO:0005524">
    <property type="term" value="F:ATP binding"/>
    <property type="evidence" value="ECO:0007669"/>
    <property type="project" value="UniProtKB-UniRule"/>
</dbReference>
<dbReference type="HAMAP" id="MF_01274">
    <property type="entry name" value="Pantothen_kinase_3"/>
    <property type="match status" value="1"/>
</dbReference>
<accession>A0A4Z0YDH4</accession>
<evidence type="ECO:0000256" key="10">
    <source>
        <dbReference type="ARBA" id="ARBA00022777"/>
    </source>
</evidence>
<evidence type="ECO:0000256" key="13">
    <source>
        <dbReference type="ARBA" id="ARBA00022993"/>
    </source>
</evidence>
<comment type="subcellular location">
    <subcellularLocation>
        <location evidence="3 16">Cytoplasm</location>
    </subcellularLocation>
</comment>
<evidence type="ECO:0000256" key="4">
    <source>
        <dbReference type="ARBA" id="ARBA00005225"/>
    </source>
</evidence>
<feature type="binding site" evidence="16">
    <location>
        <position position="182"/>
    </location>
    <ligand>
        <name>substrate</name>
    </ligand>
</feature>
<keyword evidence="8 16" id="KW-0808">Transferase</keyword>
<dbReference type="NCBIfam" id="TIGR00671">
    <property type="entry name" value="baf"/>
    <property type="match status" value="1"/>
</dbReference>
<dbReference type="EC" id="2.7.1.33" evidence="6 16"/>
<dbReference type="GO" id="GO:0015937">
    <property type="term" value="P:coenzyme A biosynthetic process"/>
    <property type="evidence" value="ECO:0007669"/>
    <property type="project" value="UniProtKB-UniRule"/>
</dbReference>
<keyword evidence="13 16" id="KW-0173">Coenzyme A biosynthesis</keyword>
<evidence type="ECO:0000313" key="18">
    <source>
        <dbReference type="Proteomes" id="UP000297714"/>
    </source>
</evidence>
<protein>
    <recommendedName>
        <fullName evidence="15 16">Type III pantothenate kinase</fullName>
        <ecNumber evidence="6 16">2.7.1.33</ecNumber>
    </recommendedName>
    <alternativeName>
        <fullName evidence="16">PanK-III</fullName>
    </alternativeName>
    <alternativeName>
        <fullName evidence="16">Pantothenic acid kinase</fullName>
    </alternativeName>
</protein>
<keyword evidence="9 16" id="KW-0547">Nucleotide-binding</keyword>
<comment type="caution">
    <text evidence="17">The sequence shown here is derived from an EMBL/GenBank/DDBJ whole genome shotgun (WGS) entry which is preliminary data.</text>
</comment>
<evidence type="ECO:0000256" key="11">
    <source>
        <dbReference type="ARBA" id="ARBA00022840"/>
    </source>
</evidence>
<dbReference type="PANTHER" id="PTHR34265:SF1">
    <property type="entry name" value="TYPE III PANTOTHENATE KINASE"/>
    <property type="match status" value="1"/>
</dbReference>
<evidence type="ECO:0000256" key="8">
    <source>
        <dbReference type="ARBA" id="ARBA00022679"/>
    </source>
</evidence>
<evidence type="ECO:0000256" key="3">
    <source>
        <dbReference type="ARBA" id="ARBA00004496"/>
    </source>
</evidence>
<feature type="binding site" evidence="16">
    <location>
        <position position="127"/>
    </location>
    <ligand>
        <name>K(+)</name>
        <dbReference type="ChEBI" id="CHEBI:29103"/>
    </ligand>
</feature>
<dbReference type="InterPro" id="IPR004619">
    <property type="entry name" value="Type_III_PanK"/>
</dbReference>
<evidence type="ECO:0000256" key="14">
    <source>
        <dbReference type="ARBA" id="ARBA00038036"/>
    </source>
</evidence>
<comment type="caution">
    <text evidence="16">Lacks conserved residue(s) required for the propagation of feature annotation.</text>
</comment>
<comment type="pathway">
    <text evidence="4 16">Cofactor biosynthesis; coenzyme A biosynthesis; CoA from (R)-pantothenate: step 1/5.</text>
</comment>
<name>A0A4Z0YDH4_9FIRM</name>
<keyword evidence="11 16" id="KW-0067">ATP-binding</keyword>
<reference evidence="17 18" key="1">
    <citation type="submission" date="2019-04" db="EMBL/GenBank/DDBJ databases">
        <authorList>
            <person name="Poehlein A."/>
            <person name="Bengelsdorf F.R."/>
            <person name="Duerre P."/>
            <person name="Daniel R."/>
        </authorList>
    </citation>
    <scope>NUCLEOTIDE SEQUENCE [LARGE SCALE GENOMIC DNA]</scope>
    <source>
        <strain evidence="17 18">BS-1</strain>
    </source>
</reference>
<dbReference type="GO" id="GO:0046872">
    <property type="term" value="F:metal ion binding"/>
    <property type="evidence" value="ECO:0007669"/>
    <property type="project" value="UniProtKB-KW"/>
</dbReference>
<comment type="function">
    <text evidence="16">Catalyzes the phosphorylation of pantothenate (Pan), the first step in CoA biosynthesis.</text>
</comment>
<dbReference type="CDD" id="cd24015">
    <property type="entry name" value="ASKHA_NBD_PanK-III"/>
    <property type="match status" value="1"/>
</dbReference>
<evidence type="ECO:0000313" key="17">
    <source>
        <dbReference type="EMBL" id="TGJ76853.1"/>
    </source>
</evidence>
<dbReference type="RefSeq" id="WP_135658260.1">
    <property type="nucleotide sequence ID" value="NZ_SRMQ01000003.1"/>
</dbReference>
<evidence type="ECO:0000256" key="2">
    <source>
        <dbReference type="ARBA" id="ARBA00001958"/>
    </source>
</evidence>
<evidence type="ECO:0000256" key="1">
    <source>
        <dbReference type="ARBA" id="ARBA00001206"/>
    </source>
</evidence>
<dbReference type="SUPFAM" id="SSF53067">
    <property type="entry name" value="Actin-like ATPase domain"/>
    <property type="match status" value="2"/>
</dbReference>
<dbReference type="GO" id="GO:0005737">
    <property type="term" value="C:cytoplasm"/>
    <property type="evidence" value="ECO:0007669"/>
    <property type="project" value="UniProtKB-SubCell"/>
</dbReference>
<dbReference type="OrthoDB" id="9804707at2"/>
<feature type="active site" description="Proton acceptor" evidence="16">
    <location>
        <position position="107"/>
    </location>
</feature>
<dbReference type="Proteomes" id="UP000297714">
    <property type="component" value="Unassembled WGS sequence"/>
</dbReference>
<dbReference type="Gene3D" id="3.30.420.40">
    <property type="match status" value="2"/>
</dbReference>
<keyword evidence="18" id="KW-1185">Reference proteome</keyword>
<dbReference type="PANTHER" id="PTHR34265">
    <property type="entry name" value="TYPE III PANTOTHENATE KINASE"/>
    <property type="match status" value="1"/>
</dbReference>
<evidence type="ECO:0000256" key="7">
    <source>
        <dbReference type="ARBA" id="ARBA00022490"/>
    </source>
</evidence>
<dbReference type="InterPro" id="IPR043129">
    <property type="entry name" value="ATPase_NBD"/>
</dbReference>
<organism evidence="17 18">
    <name type="scientific">Caproiciproducens galactitolivorans</name>
    <dbReference type="NCBI Taxonomy" id="642589"/>
    <lineage>
        <taxon>Bacteria</taxon>
        <taxon>Bacillati</taxon>
        <taxon>Bacillota</taxon>
        <taxon>Clostridia</taxon>
        <taxon>Eubacteriales</taxon>
        <taxon>Acutalibacteraceae</taxon>
        <taxon>Caproiciproducens</taxon>
    </lineage>
</organism>
<dbReference type="Pfam" id="PF03309">
    <property type="entry name" value="Pan_kinase"/>
    <property type="match status" value="1"/>
</dbReference>
<evidence type="ECO:0000256" key="5">
    <source>
        <dbReference type="ARBA" id="ARBA00011738"/>
    </source>
</evidence>
<evidence type="ECO:0000256" key="6">
    <source>
        <dbReference type="ARBA" id="ARBA00012102"/>
    </source>
</evidence>
<gene>
    <name evidence="17" type="primary">coaX_2</name>
    <name evidence="16" type="synonym">coaX</name>
    <name evidence="17" type="ORF">CAGA_09230</name>
</gene>
<dbReference type="AlphaFoldDB" id="A0A4Z0YDH4"/>
<keyword evidence="10 16" id="KW-0418">Kinase</keyword>
<dbReference type="EMBL" id="SRMQ01000003">
    <property type="protein sequence ID" value="TGJ76853.1"/>
    <property type="molecule type" value="Genomic_DNA"/>
</dbReference>
<keyword evidence="7 16" id="KW-0963">Cytoplasm</keyword>